<dbReference type="InterPro" id="IPR036271">
    <property type="entry name" value="Tet_transcr_reg_TetR-rel_C_sf"/>
</dbReference>
<dbReference type="InterPro" id="IPR001647">
    <property type="entry name" value="HTH_TetR"/>
</dbReference>
<protein>
    <submittedName>
        <fullName evidence="6">TetR family transcriptional regulator</fullName>
    </submittedName>
</protein>
<dbReference type="PROSITE" id="PS50977">
    <property type="entry name" value="HTH_TETR_2"/>
    <property type="match status" value="1"/>
</dbReference>
<evidence type="ECO:0000313" key="6">
    <source>
        <dbReference type="EMBL" id="AZZ51632.1"/>
    </source>
</evidence>
<sequence length="191" mass="20304">MTEHRSGPVRSAAARESVLEATARLFLQRGWDHLTMEGIAKDAGVSKQTVYRWWPSRGALIADCMIEGRLVAIEVQLPDTGDLRRDLGVWLAPILELAGSEPGASLVRSLIAAGAEDAAVGERLGRAFGVDQTLSDRFAKAVEAGQLPADAPVDELGLSILGAIVLPVVGRRPLVAASVLGHVDFLLRPRG</sequence>
<proteinExistence type="predicted"/>
<keyword evidence="2 4" id="KW-0238">DNA-binding</keyword>
<evidence type="ECO:0000256" key="4">
    <source>
        <dbReference type="PROSITE-ProRule" id="PRU00335"/>
    </source>
</evidence>
<dbReference type="AlphaFoldDB" id="A0A3Q9UVS0"/>
<dbReference type="PRINTS" id="PR00455">
    <property type="entry name" value="HTHTETR"/>
</dbReference>
<dbReference type="SUPFAM" id="SSF48498">
    <property type="entry name" value="Tetracyclin repressor-like, C-terminal domain"/>
    <property type="match status" value="1"/>
</dbReference>
<feature type="domain" description="HTH tetR-type" evidence="5">
    <location>
        <begin position="12"/>
        <end position="72"/>
    </location>
</feature>
<organism evidence="6 7">
    <name type="scientific">Rathayibacter festucae DSM 15932</name>
    <dbReference type="NCBI Taxonomy" id="1328866"/>
    <lineage>
        <taxon>Bacteria</taxon>
        <taxon>Bacillati</taxon>
        <taxon>Actinomycetota</taxon>
        <taxon>Actinomycetes</taxon>
        <taxon>Micrococcales</taxon>
        <taxon>Microbacteriaceae</taxon>
        <taxon>Rathayibacter</taxon>
    </lineage>
</organism>
<dbReference type="RefSeq" id="WP_127886534.1">
    <property type="nucleotide sequence ID" value="NZ_CP028137.1"/>
</dbReference>
<dbReference type="InterPro" id="IPR011075">
    <property type="entry name" value="TetR_C"/>
</dbReference>
<dbReference type="GO" id="GO:0003700">
    <property type="term" value="F:DNA-binding transcription factor activity"/>
    <property type="evidence" value="ECO:0007669"/>
    <property type="project" value="TreeGrafter"/>
</dbReference>
<dbReference type="PANTHER" id="PTHR30055:SF148">
    <property type="entry name" value="TETR-FAMILY TRANSCRIPTIONAL REGULATOR"/>
    <property type="match status" value="1"/>
</dbReference>
<evidence type="ECO:0000256" key="1">
    <source>
        <dbReference type="ARBA" id="ARBA00023015"/>
    </source>
</evidence>
<dbReference type="Pfam" id="PF00440">
    <property type="entry name" value="TetR_N"/>
    <property type="match status" value="1"/>
</dbReference>
<dbReference type="SUPFAM" id="SSF46689">
    <property type="entry name" value="Homeodomain-like"/>
    <property type="match status" value="1"/>
</dbReference>
<accession>A0A3Q9UVS0</accession>
<dbReference type="EMBL" id="CP028137">
    <property type="protein sequence ID" value="AZZ51632.1"/>
    <property type="molecule type" value="Genomic_DNA"/>
</dbReference>
<dbReference type="Proteomes" id="UP000285317">
    <property type="component" value="Chromosome"/>
</dbReference>
<name>A0A3Q9UVS0_9MICO</name>
<dbReference type="KEGG" id="rfs:C1I64_05945"/>
<keyword evidence="3" id="KW-0804">Transcription</keyword>
<dbReference type="InterPro" id="IPR009057">
    <property type="entry name" value="Homeodomain-like_sf"/>
</dbReference>
<gene>
    <name evidence="6" type="ORF">C1I64_05945</name>
</gene>
<keyword evidence="1" id="KW-0805">Transcription regulation</keyword>
<evidence type="ECO:0000313" key="7">
    <source>
        <dbReference type="Proteomes" id="UP000285317"/>
    </source>
</evidence>
<evidence type="ECO:0000256" key="2">
    <source>
        <dbReference type="ARBA" id="ARBA00023125"/>
    </source>
</evidence>
<evidence type="ECO:0000256" key="3">
    <source>
        <dbReference type="ARBA" id="ARBA00023163"/>
    </source>
</evidence>
<dbReference type="InterPro" id="IPR050109">
    <property type="entry name" value="HTH-type_TetR-like_transc_reg"/>
</dbReference>
<dbReference type="PANTHER" id="PTHR30055">
    <property type="entry name" value="HTH-TYPE TRANSCRIPTIONAL REGULATOR RUTR"/>
    <property type="match status" value="1"/>
</dbReference>
<dbReference type="GO" id="GO:0000976">
    <property type="term" value="F:transcription cis-regulatory region binding"/>
    <property type="evidence" value="ECO:0007669"/>
    <property type="project" value="TreeGrafter"/>
</dbReference>
<evidence type="ECO:0000259" key="5">
    <source>
        <dbReference type="PROSITE" id="PS50977"/>
    </source>
</evidence>
<dbReference type="Gene3D" id="1.10.357.10">
    <property type="entry name" value="Tetracycline Repressor, domain 2"/>
    <property type="match status" value="1"/>
</dbReference>
<feature type="DNA-binding region" description="H-T-H motif" evidence="4">
    <location>
        <begin position="35"/>
        <end position="54"/>
    </location>
</feature>
<dbReference type="Pfam" id="PF16859">
    <property type="entry name" value="TetR_C_11"/>
    <property type="match status" value="1"/>
</dbReference>
<reference evidence="6 7" key="1">
    <citation type="submission" date="2018-03" db="EMBL/GenBank/DDBJ databases">
        <title>Bacteriophage NCPPB3778 and a type I-E CRISPR drive the evolution of the US Biological Select Agent, Rathayibacter toxicus.</title>
        <authorList>
            <person name="Davis E.W.II."/>
            <person name="Tabima J.F."/>
            <person name="Weisberg A.J."/>
            <person name="Dantas Lopes L."/>
            <person name="Wiseman M.S."/>
            <person name="Wiseman M.S."/>
            <person name="Pupko T."/>
            <person name="Belcher M.S."/>
            <person name="Sechler A.J."/>
            <person name="Tancos M.A."/>
            <person name="Schroeder B.K."/>
            <person name="Murray T.D."/>
            <person name="Luster D.G."/>
            <person name="Schneider W.L."/>
            <person name="Rogers E."/>
            <person name="Andreote F.D."/>
            <person name="Grunwald N.J."/>
            <person name="Putnam M.L."/>
            <person name="Chang J.H."/>
        </authorList>
    </citation>
    <scope>NUCLEOTIDE SEQUENCE [LARGE SCALE GENOMIC DNA]</scope>
    <source>
        <strain evidence="6 7">DSM 15932</strain>
    </source>
</reference>